<comment type="caution">
    <text evidence="1">The sequence shown here is derived from an EMBL/GenBank/DDBJ whole genome shotgun (WGS) entry which is preliminary data.</text>
</comment>
<protein>
    <submittedName>
        <fullName evidence="1">Uncharacterized protein</fullName>
    </submittedName>
</protein>
<dbReference type="AlphaFoldDB" id="A0A4Y2S2S9"/>
<reference evidence="1 3" key="1">
    <citation type="journal article" date="2019" name="Sci. Rep.">
        <title>Orb-weaving spider Araneus ventricosus genome elucidates the spidroin gene catalogue.</title>
        <authorList>
            <person name="Kono N."/>
            <person name="Nakamura H."/>
            <person name="Ohtoshi R."/>
            <person name="Moran D.A.P."/>
            <person name="Shinohara A."/>
            <person name="Yoshida Y."/>
            <person name="Fujiwara M."/>
            <person name="Mori M."/>
            <person name="Tomita M."/>
            <person name="Arakawa K."/>
        </authorList>
    </citation>
    <scope>NUCLEOTIDE SEQUENCE [LARGE SCALE GENOMIC DNA]</scope>
</reference>
<name>A0A4Y2S2S9_ARAVE</name>
<evidence type="ECO:0000313" key="2">
    <source>
        <dbReference type="EMBL" id="GBN82408.1"/>
    </source>
</evidence>
<evidence type="ECO:0000313" key="3">
    <source>
        <dbReference type="Proteomes" id="UP000499080"/>
    </source>
</evidence>
<accession>A0A4Y2S2S9</accession>
<keyword evidence="3" id="KW-1185">Reference proteome</keyword>
<proteinExistence type="predicted"/>
<organism evidence="1 3">
    <name type="scientific">Araneus ventricosus</name>
    <name type="common">Orbweaver spider</name>
    <name type="synonym">Epeira ventricosa</name>
    <dbReference type="NCBI Taxonomy" id="182803"/>
    <lineage>
        <taxon>Eukaryota</taxon>
        <taxon>Metazoa</taxon>
        <taxon>Ecdysozoa</taxon>
        <taxon>Arthropoda</taxon>
        <taxon>Chelicerata</taxon>
        <taxon>Arachnida</taxon>
        <taxon>Araneae</taxon>
        <taxon>Araneomorphae</taxon>
        <taxon>Entelegynae</taxon>
        <taxon>Araneoidea</taxon>
        <taxon>Araneidae</taxon>
        <taxon>Araneus</taxon>
    </lineage>
</organism>
<gene>
    <name evidence="2" type="ORF">AVEN_157642_1</name>
    <name evidence="1" type="ORF">AVEN_201102_1</name>
</gene>
<dbReference type="EMBL" id="BGPR01149371">
    <property type="protein sequence ID" value="GBN82233.1"/>
    <property type="molecule type" value="Genomic_DNA"/>
</dbReference>
<evidence type="ECO:0000313" key="1">
    <source>
        <dbReference type="EMBL" id="GBN82233.1"/>
    </source>
</evidence>
<dbReference type="EMBL" id="BGPR01149476">
    <property type="protein sequence ID" value="GBN82408.1"/>
    <property type="molecule type" value="Genomic_DNA"/>
</dbReference>
<dbReference type="Proteomes" id="UP000499080">
    <property type="component" value="Unassembled WGS sequence"/>
</dbReference>
<sequence length="164" mass="18129">MSGCVRKKLLNPNREKCKLGSKKNPRETTLVFIPHSNNNQSPLKTQDHLFIYRSGSGVQPGGISFSKLQKVARPSITLVYYNLHKGRFANPGLKNITFCILLRIQHCPVPDILARLSINAGPLVPPAPGMVSVTKQFIVLSQIDNICNLGRSQRIGDFITLSLP</sequence>